<dbReference type="PANTHER" id="PTHR11468:SF3">
    <property type="entry name" value="GLYCOGEN PHOSPHORYLASE, LIVER FORM"/>
    <property type="match status" value="1"/>
</dbReference>
<evidence type="ECO:0000256" key="7">
    <source>
        <dbReference type="ARBA" id="ARBA00022679"/>
    </source>
</evidence>
<evidence type="ECO:0000256" key="6">
    <source>
        <dbReference type="ARBA" id="ARBA00022676"/>
    </source>
</evidence>
<organism evidence="12">
    <name type="scientific">Salinimicrobium catena</name>
    <dbReference type="NCBI Taxonomy" id="390640"/>
    <lineage>
        <taxon>Bacteria</taxon>
        <taxon>Pseudomonadati</taxon>
        <taxon>Bacteroidota</taxon>
        <taxon>Flavobacteriia</taxon>
        <taxon>Flavobacteriales</taxon>
        <taxon>Flavobacteriaceae</taxon>
        <taxon>Salinimicrobium</taxon>
    </lineage>
</organism>
<evidence type="ECO:0000256" key="10">
    <source>
        <dbReference type="ARBA" id="ARBA00025174"/>
    </source>
</evidence>
<dbReference type="FunFam" id="3.40.50.2000:FF:000005">
    <property type="entry name" value="Alpha-1,4 glucan phosphorylase"/>
    <property type="match status" value="1"/>
</dbReference>
<evidence type="ECO:0000256" key="8">
    <source>
        <dbReference type="ARBA" id="ARBA00022898"/>
    </source>
</evidence>
<dbReference type="PROSITE" id="PS00102">
    <property type="entry name" value="PHOSPHORYLASE"/>
    <property type="match status" value="1"/>
</dbReference>
<evidence type="ECO:0000256" key="2">
    <source>
        <dbReference type="ARBA" id="ARBA00001933"/>
    </source>
</evidence>
<dbReference type="GO" id="GO:0030170">
    <property type="term" value="F:pyridoxal phosphate binding"/>
    <property type="evidence" value="ECO:0007669"/>
    <property type="project" value="InterPro"/>
</dbReference>
<comment type="catalytic activity">
    <reaction evidence="1 11">
        <text>[(1-&gt;4)-alpha-D-glucosyl](n) + phosphate = [(1-&gt;4)-alpha-D-glucosyl](n-1) + alpha-D-glucose 1-phosphate</text>
        <dbReference type="Rhea" id="RHEA:41732"/>
        <dbReference type="Rhea" id="RHEA-COMP:9584"/>
        <dbReference type="Rhea" id="RHEA-COMP:9586"/>
        <dbReference type="ChEBI" id="CHEBI:15444"/>
        <dbReference type="ChEBI" id="CHEBI:43474"/>
        <dbReference type="ChEBI" id="CHEBI:58601"/>
        <dbReference type="EC" id="2.4.1.1"/>
    </reaction>
</comment>
<keyword evidence="6 11" id="KW-0328">Glycosyltransferase</keyword>
<accession>A0A7C2R7A6</accession>
<protein>
    <recommendedName>
        <fullName evidence="11">Alpha-1,4 glucan phosphorylase</fullName>
        <ecNumber evidence="11">2.4.1.1</ecNumber>
    </recommendedName>
</protein>
<dbReference type="GO" id="GO:0005737">
    <property type="term" value="C:cytoplasm"/>
    <property type="evidence" value="ECO:0007669"/>
    <property type="project" value="TreeGrafter"/>
</dbReference>
<proteinExistence type="inferred from homology"/>
<comment type="function">
    <text evidence="11">Allosteric enzyme that catalyzes the rate-limiting step in glycogen catabolism, the phosphorolytic cleavage of glycogen to produce glucose-1-phosphate, and plays a central role in maintaining cellular and organismal glucose homeostasis.</text>
</comment>
<keyword evidence="5" id="KW-0321">Glycogen metabolism</keyword>
<sequence length="541" mass="62437">ENLSGKELRLKQQYFFVSCSLQDIIRLHLLQGRKLENFHEKFSIQLNDTHPSIAVAELMRLLVDIRQMEWDEAWHVTRQTFAYTNHTLLPEALERWSVSLLGRLLPRHLEIIYEINNRFLNELRNQHFSTEQISRMSLIDESGEPTIRMAHLATVGSYKVNGVSALHSRLLKSQVLQDFAELWPEKFTNVTNGVTHRRFLALSNPGLSKLITERTGSQWLTDLPALHSLEKFVDDAAFQEEWRKVKFQNKEKLTKLILERTGVELDPSMLFDIHVKRIHEYKRQHLKVLHILSLYLRLKKGKGKDISPTAFIFGGKAAPGYFMAKRIIKLITSVAALINDDPEVNRVLKVVFLPNFSVKLAQQVYPAADLSEQISMAGKEASGTGNMKFSLNGALTIGTLDGANVEIREEVGEKNFFVFGLSTEEVQETKRAGYHPYRIYEQNEELKEVMDFLISGKLSHGDKDLFRPIYDNLLQQDPYLLLKDYQSYIDTMDEIHKVWRNQAEWAKRSILNVANMGKFSSDRSIADYCEDIWKVETVKVV</sequence>
<dbReference type="NCBIfam" id="TIGR02093">
    <property type="entry name" value="P_ylase"/>
    <property type="match status" value="1"/>
</dbReference>
<evidence type="ECO:0000256" key="9">
    <source>
        <dbReference type="ARBA" id="ARBA00023277"/>
    </source>
</evidence>
<dbReference type="InterPro" id="IPR011833">
    <property type="entry name" value="Glycg_phsphrylas"/>
</dbReference>
<keyword evidence="9 11" id="KW-0119">Carbohydrate metabolism</keyword>
<dbReference type="AlphaFoldDB" id="A0A7C2R7A6"/>
<evidence type="ECO:0000256" key="5">
    <source>
        <dbReference type="ARBA" id="ARBA00022600"/>
    </source>
</evidence>
<reference evidence="12" key="1">
    <citation type="journal article" date="2020" name="mSystems">
        <title>Genome- and Community-Level Interaction Insights into Carbon Utilization and Element Cycling Functions of Hydrothermarchaeota in Hydrothermal Sediment.</title>
        <authorList>
            <person name="Zhou Z."/>
            <person name="Liu Y."/>
            <person name="Xu W."/>
            <person name="Pan J."/>
            <person name="Luo Z.H."/>
            <person name="Li M."/>
        </authorList>
    </citation>
    <scope>NUCLEOTIDE SEQUENCE [LARGE SCALE GENOMIC DNA]</scope>
    <source>
        <strain evidence="12">SpSt-1235</strain>
    </source>
</reference>
<dbReference type="SUPFAM" id="SSF53756">
    <property type="entry name" value="UDP-Glycosyltransferase/glycogen phosphorylase"/>
    <property type="match status" value="1"/>
</dbReference>
<keyword evidence="8 11" id="KW-0663">Pyridoxal phosphate</keyword>
<dbReference type="Pfam" id="PF00343">
    <property type="entry name" value="Phosphorylase"/>
    <property type="match status" value="1"/>
</dbReference>
<evidence type="ECO:0000256" key="1">
    <source>
        <dbReference type="ARBA" id="ARBA00001275"/>
    </source>
</evidence>
<dbReference type="EMBL" id="DSEE01000366">
    <property type="protein sequence ID" value="HER40547.1"/>
    <property type="molecule type" value="Genomic_DNA"/>
</dbReference>
<dbReference type="Proteomes" id="UP000885753">
    <property type="component" value="Unassembled WGS sequence"/>
</dbReference>
<comment type="caution">
    <text evidence="12">The sequence shown here is derived from an EMBL/GenBank/DDBJ whole genome shotgun (WGS) entry which is preliminary data.</text>
</comment>
<dbReference type="PANTHER" id="PTHR11468">
    <property type="entry name" value="GLYCOGEN PHOSPHORYLASE"/>
    <property type="match status" value="1"/>
</dbReference>
<evidence type="ECO:0000256" key="3">
    <source>
        <dbReference type="ARBA" id="ARBA00006047"/>
    </source>
</evidence>
<evidence type="ECO:0000313" key="12">
    <source>
        <dbReference type="EMBL" id="HER40547.1"/>
    </source>
</evidence>
<gene>
    <name evidence="12" type="primary">glgP</name>
    <name evidence="12" type="ORF">ENO10_04935</name>
</gene>
<dbReference type="GO" id="GO:0005980">
    <property type="term" value="P:glycogen catabolic process"/>
    <property type="evidence" value="ECO:0007669"/>
    <property type="project" value="TreeGrafter"/>
</dbReference>
<dbReference type="EC" id="2.4.1.1" evidence="11"/>
<feature type="non-terminal residue" evidence="12">
    <location>
        <position position="1"/>
    </location>
</feature>
<dbReference type="FunFam" id="3.40.50.2000:FF:000153">
    <property type="entry name" value="Alpha-1,4 glucan phosphorylase"/>
    <property type="match status" value="1"/>
</dbReference>
<dbReference type="InterPro" id="IPR035090">
    <property type="entry name" value="Pyridoxal_P_attach_site"/>
</dbReference>
<name>A0A7C2R7A6_9FLAO</name>
<comment type="similarity">
    <text evidence="3 11">Belongs to the glycogen phosphorylase family.</text>
</comment>
<evidence type="ECO:0000256" key="11">
    <source>
        <dbReference type="RuleBase" id="RU000587"/>
    </source>
</evidence>
<evidence type="ECO:0000256" key="4">
    <source>
        <dbReference type="ARBA" id="ARBA00022553"/>
    </source>
</evidence>
<dbReference type="GO" id="GO:0008184">
    <property type="term" value="F:glycogen phosphorylase activity"/>
    <property type="evidence" value="ECO:0007669"/>
    <property type="project" value="InterPro"/>
</dbReference>
<comment type="function">
    <text evidence="10">Phosphorylase is an important allosteric enzyme in carbohydrate metabolism. Enzymes from different sources differ in their regulatory mechanisms and in their natural substrates. However, all known phosphorylases share catalytic and structural properties.</text>
</comment>
<dbReference type="InterPro" id="IPR000811">
    <property type="entry name" value="Glyco_trans_35"/>
</dbReference>
<keyword evidence="4" id="KW-0597">Phosphoprotein</keyword>
<keyword evidence="7 11" id="KW-0808">Transferase</keyword>
<dbReference type="Gene3D" id="3.40.50.2000">
    <property type="entry name" value="Glycogen Phosphorylase B"/>
    <property type="match status" value="2"/>
</dbReference>
<comment type="cofactor">
    <cofactor evidence="2 11">
        <name>pyridoxal 5'-phosphate</name>
        <dbReference type="ChEBI" id="CHEBI:597326"/>
    </cofactor>
</comment>